<keyword evidence="2 6" id="KW-0349">Heme</keyword>
<dbReference type="InterPro" id="IPR050597">
    <property type="entry name" value="Cytochrome_c_Oxidase_Subunit"/>
</dbReference>
<feature type="chain" id="PRO_5036886718" evidence="7">
    <location>
        <begin position="26"/>
        <end position="106"/>
    </location>
</feature>
<dbReference type="Gene3D" id="1.10.760.10">
    <property type="entry name" value="Cytochrome c-like domain"/>
    <property type="match status" value="1"/>
</dbReference>
<organism evidence="9 10">
    <name type="scientific">Candidatus Dechloromonas phosphorivorans</name>
    <dbReference type="NCBI Taxonomy" id="2899244"/>
    <lineage>
        <taxon>Bacteria</taxon>
        <taxon>Pseudomonadati</taxon>
        <taxon>Pseudomonadota</taxon>
        <taxon>Betaproteobacteria</taxon>
        <taxon>Rhodocyclales</taxon>
        <taxon>Azonexaceae</taxon>
        <taxon>Dechloromonas</taxon>
    </lineage>
</organism>
<comment type="caution">
    <text evidence="9">The sequence shown here is derived from an EMBL/GenBank/DDBJ whole genome shotgun (WGS) entry which is preliminary data.</text>
</comment>
<feature type="domain" description="Cytochrome c" evidence="8">
    <location>
        <begin position="29"/>
        <end position="106"/>
    </location>
</feature>
<dbReference type="PANTHER" id="PTHR33751">
    <property type="entry name" value="CBB3-TYPE CYTOCHROME C OXIDASE SUBUNIT FIXP"/>
    <property type="match status" value="1"/>
</dbReference>
<protein>
    <submittedName>
        <fullName evidence="9">C-type cytochrome</fullName>
    </submittedName>
</protein>
<keyword evidence="5 6" id="KW-0408">Iron</keyword>
<dbReference type="InterPro" id="IPR009056">
    <property type="entry name" value="Cyt_c-like_dom"/>
</dbReference>
<evidence type="ECO:0000256" key="3">
    <source>
        <dbReference type="ARBA" id="ARBA00022723"/>
    </source>
</evidence>
<evidence type="ECO:0000256" key="7">
    <source>
        <dbReference type="SAM" id="SignalP"/>
    </source>
</evidence>
<dbReference type="GO" id="GO:0046872">
    <property type="term" value="F:metal ion binding"/>
    <property type="evidence" value="ECO:0007669"/>
    <property type="project" value="UniProtKB-KW"/>
</dbReference>
<dbReference type="Pfam" id="PF00034">
    <property type="entry name" value="Cytochrom_C"/>
    <property type="match status" value="1"/>
</dbReference>
<evidence type="ECO:0000256" key="5">
    <source>
        <dbReference type="ARBA" id="ARBA00023004"/>
    </source>
</evidence>
<evidence type="ECO:0000259" key="8">
    <source>
        <dbReference type="PROSITE" id="PS51007"/>
    </source>
</evidence>
<evidence type="ECO:0000256" key="4">
    <source>
        <dbReference type="ARBA" id="ARBA00022982"/>
    </source>
</evidence>
<evidence type="ECO:0000313" key="9">
    <source>
        <dbReference type="EMBL" id="MBK7415485.1"/>
    </source>
</evidence>
<evidence type="ECO:0000256" key="6">
    <source>
        <dbReference type="PROSITE-ProRule" id="PRU00433"/>
    </source>
</evidence>
<evidence type="ECO:0000256" key="1">
    <source>
        <dbReference type="ARBA" id="ARBA00022448"/>
    </source>
</evidence>
<dbReference type="InterPro" id="IPR036909">
    <property type="entry name" value="Cyt_c-like_dom_sf"/>
</dbReference>
<dbReference type="PANTHER" id="PTHR33751:SF9">
    <property type="entry name" value="CYTOCHROME C4"/>
    <property type="match status" value="1"/>
</dbReference>
<keyword evidence="7" id="KW-0732">Signal</keyword>
<reference evidence="9 10" key="1">
    <citation type="submission" date="2020-10" db="EMBL/GenBank/DDBJ databases">
        <title>Connecting structure to function with the recovery of over 1000 high-quality activated sludge metagenome-assembled genomes encoding full-length rRNA genes using long-read sequencing.</title>
        <authorList>
            <person name="Singleton C.M."/>
            <person name="Petriglieri F."/>
            <person name="Kristensen J.M."/>
            <person name="Kirkegaard R.H."/>
            <person name="Michaelsen T.Y."/>
            <person name="Andersen M.H."/>
            <person name="Karst S.M."/>
            <person name="Dueholm M.S."/>
            <person name="Nielsen P.H."/>
            <person name="Albertsen M."/>
        </authorList>
    </citation>
    <scope>NUCLEOTIDE SEQUENCE [LARGE SCALE GENOMIC DNA]</scope>
    <source>
        <strain evidence="9">EsbW_18-Q3-R4-48_BATAC.463</strain>
    </source>
</reference>
<keyword evidence="3 6" id="KW-0479">Metal-binding</keyword>
<evidence type="ECO:0000256" key="2">
    <source>
        <dbReference type="ARBA" id="ARBA00022617"/>
    </source>
</evidence>
<keyword evidence="1" id="KW-0813">Transport</keyword>
<name>A0A935K9Z7_9RHOO</name>
<proteinExistence type="predicted"/>
<sequence>MNRKISRLRALLWLPIALASTCVAAQTTSVAPPPGRLLASNCFQCHGYNGKSSIGFENLAGESSAEIYKELIEMRTKSRPDIMDMHARGYTDAQIRLIADYLSKQR</sequence>
<keyword evidence="4" id="KW-0249">Electron transport</keyword>
<dbReference type="PROSITE" id="PS51007">
    <property type="entry name" value="CYTC"/>
    <property type="match status" value="1"/>
</dbReference>
<dbReference type="AlphaFoldDB" id="A0A935K9Z7"/>
<dbReference type="SUPFAM" id="SSF46626">
    <property type="entry name" value="Cytochrome c"/>
    <property type="match status" value="1"/>
</dbReference>
<dbReference type="GO" id="GO:0009055">
    <property type="term" value="F:electron transfer activity"/>
    <property type="evidence" value="ECO:0007669"/>
    <property type="project" value="InterPro"/>
</dbReference>
<feature type="signal peptide" evidence="7">
    <location>
        <begin position="1"/>
        <end position="25"/>
    </location>
</feature>
<gene>
    <name evidence="9" type="ORF">IPJ38_10635</name>
</gene>
<dbReference type="Proteomes" id="UP000739411">
    <property type="component" value="Unassembled WGS sequence"/>
</dbReference>
<dbReference type="EMBL" id="JADJMS010000021">
    <property type="protein sequence ID" value="MBK7415485.1"/>
    <property type="molecule type" value="Genomic_DNA"/>
</dbReference>
<evidence type="ECO:0000313" key="10">
    <source>
        <dbReference type="Proteomes" id="UP000739411"/>
    </source>
</evidence>
<accession>A0A935K9Z7</accession>
<dbReference type="GO" id="GO:0020037">
    <property type="term" value="F:heme binding"/>
    <property type="evidence" value="ECO:0007669"/>
    <property type="project" value="InterPro"/>
</dbReference>